<comment type="caution">
    <text evidence="2">The sequence shown here is derived from an EMBL/GenBank/DDBJ whole genome shotgun (WGS) entry which is preliminary data.</text>
</comment>
<name>A0ABV8WQW6_9MICC</name>
<evidence type="ECO:0000259" key="1">
    <source>
        <dbReference type="Pfam" id="PF07411"/>
    </source>
</evidence>
<dbReference type="InterPro" id="IPR010879">
    <property type="entry name" value="DUF1508"/>
</dbReference>
<dbReference type="SUPFAM" id="SSF160113">
    <property type="entry name" value="YegP-like"/>
    <property type="match status" value="1"/>
</dbReference>
<dbReference type="RefSeq" id="WP_286401503.1">
    <property type="nucleotide sequence ID" value="NZ_JBHSDQ010000007.1"/>
</dbReference>
<dbReference type="Gene3D" id="2.30.29.80">
    <property type="match status" value="1"/>
</dbReference>
<evidence type="ECO:0000313" key="3">
    <source>
        <dbReference type="Proteomes" id="UP001595778"/>
    </source>
</evidence>
<evidence type="ECO:0000313" key="2">
    <source>
        <dbReference type="EMBL" id="MFC4397588.1"/>
    </source>
</evidence>
<dbReference type="Pfam" id="PF07411">
    <property type="entry name" value="DUF1508"/>
    <property type="match status" value="1"/>
</dbReference>
<dbReference type="InterPro" id="IPR036913">
    <property type="entry name" value="YegP-like_sf"/>
</dbReference>
<reference evidence="3" key="1">
    <citation type="journal article" date="2019" name="Int. J. Syst. Evol. Microbiol.">
        <title>The Global Catalogue of Microorganisms (GCM) 10K type strain sequencing project: providing services to taxonomists for standard genome sequencing and annotation.</title>
        <authorList>
            <consortium name="The Broad Institute Genomics Platform"/>
            <consortium name="The Broad Institute Genome Sequencing Center for Infectious Disease"/>
            <person name="Wu L."/>
            <person name="Ma J."/>
        </authorList>
    </citation>
    <scope>NUCLEOTIDE SEQUENCE [LARGE SCALE GENOMIC DNA]</scope>
    <source>
        <strain evidence="3">PJ61</strain>
    </source>
</reference>
<dbReference type="Proteomes" id="UP001595778">
    <property type="component" value="Unassembled WGS sequence"/>
</dbReference>
<proteinExistence type="predicted"/>
<keyword evidence="3" id="KW-1185">Reference proteome</keyword>
<gene>
    <name evidence="2" type="ORF">ACFO0G_15920</name>
</gene>
<protein>
    <submittedName>
        <fullName evidence="2">YegP family protein</fullName>
    </submittedName>
</protein>
<accession>A0ABV8WQW6</accession>
<organism evidence="2 3">
    <name type="scientific">Arthrobacter sedimenti</name>
    <dbReference type="NCBI Taxonomy" id="2694931"/>
    <lineage>
        <taxon>Bacteria</taxon>
        <taxon>Bacillati</taxon>
        <taxon>Actinomycetota</taxon>
        <taxon>Actinomycetes</taxon>
        <taxon>Micrococcales</taxon>
        <taxon>Micrococcaceae</taxon>
        <taxon>Arthrobacter</taxon>
    </lineage>
</organism>
<sequence>MAGKFEAFIDADSFFRFRLLAPDGGVIAISGPYEDKASVAAGIAAVRECAGTGLVTDLCPAGAVTRPGEAVNRHGTPPAAASAAEPRAVVVPVCGEERLPVRLHAFALAKAPRRQATSPRWTRTAAR</sequence>
<feature type="domain" description="DUF1508" evidence="1">
    <location>
        <begin position="11"/>
        <end position="55"/>
    </location>
</feature>
<dbReference type="EMBL" id="JBHSDQ010000007">
    <property type="protein sequence ID" value="MFC4397588.1"/>
    <property type="molecule type" value="Genomic_DNA"/>
</dbReference>